<dbReference type="AlphaFoldDB" id="A0AAE9DHR4"/>
<evidence type="ECO:0000256" key="1">
    <source>
        <dbReference type="SAM" id="MobiDB-lite"/>
    </source>
</evidence>
<dbReference type="Proteomes" id="UP000827892">
    <property type="component" value="Chromosome II"/>
</dbReference>
<evidence type="ECO:0000313" key="3">
    <source>
        <dbReference type="Proteomes" id="UP000827892"/>
    </source>
</evidence>
<gene>
    <name evidence="2" type="ORF">L3Y34_017545</name>
</gene>
<accession>A0AAE9DHR4</accession>
<dbReference type="EMBL" id="CP090892">
    <property type="protein sequence ID" value="ULU04865.1"/>
    <property type="molecule type" value="Genomic_DNA"/>
</dbReference>
<evidence type="ECO:0000313" key="2">
    <source>
        <dbReference type="EMBL" id="ULU04865.1"/>
    </source>
</evidence>
<name>A0AAE9DHR4_CAEBR</name>
<protein>
    <submittedName>
        <fullName evidence="2">Uncharacterized protein</fullName>
    </submittedName>
</protein>
<feature type="compositionally biased region" description="Polar residues" evidence="1">
    <location>
        <begin position="112"/>
        <end position="122"/>
    </location>
</feature>
<sequence>MSFYYSAPSFYSFHYVPRTHRLNQDQKKSLDHYSRYMAEKMIEIQDQYYYESHVAEYPEYSSDSEVSTSSSSPTFSSPPPMLVPNPFYNPFYNPELAKQILAERRKKKQMESKPTSPISPTGVQLVPNPFYNPELAKQLMAKKSMSKKL</sequence>
<proteinExistence type="predicted"/>
<organism evidence="2 3">
    <name type="scientific">Caenorhabditis briggsae</name>
    <dbReference type="NCBI Taxonomy" id="6238"/>
    <lineage>
        <taxon>Eukaryota</taxon>
        <taxon>Metazoa</taxon>
        <taxon>Ecdysozoa</taxon>
        <taxon>Nematoda</taxon>
        <taxon>Chromadorea</taxon>
        <taxon>Rhabditida</taxon>
        <taxon>Rhabditina</taxon>
        <taxon>Rhabditomorpha</taxon>
        <taxon>Rhabditoidea</taxon>
        <taxon>Rhabditidae</taxon>
        <taxon>Peloderinae</taxon>
        <taxon>Caenorhabditis</taxon>
    </lineage>
</organism>
<reference evidence="2 3" key="1">
    <citation type="submission" date="2022-05" db="EMBL/GenBank/DDBJ databases">
        <title>Chromosome-level reference genomes for two strains of Caenorhabditis briggsae: an improved platform for comparative genomics.</title>
        <authorList>
            <person name="Stevens L."/>
            <person name="Andersen E.C."/>
        </authorList>
    </citation>
    <scope>NUCLEOTIDE SEQUENCE [LARGE SCALE GENOMIC DNA]</scope>
    <source>
        <strain evidence="2">QX1410_ONT</strain>
        <tissue evidence="2">Whole-organism</tissue>
    </source>
</reference>
<feature type="region of interest" description="Disordered" evidence="1">
    <location>
        <begin position="102"/>
        <end position="125"/>
    </location>
</feature>